<proteinExistence type="predicted"/>
<sequence>MRCYFCFFPVIRLKSRKKTSQQKKDTLEFIEYRDFEVAFKSGKDVKQLRNSFDFESILVLDSTRAKVLFEFDPQLRENLNYASAAAKLRESTVGFVTDFESLRDVLQ</sequence>
<protein>
    <submittedName>
        <fullName evidence="1">Uncharacterized protein</fullName>
    </submittedName>
</protein>
<gene>
    <name evidence="1" type="ORF">FHS68_001377</name>
</gene>
<dbReference type="EMBL" id="JAASQJ010000001">
    <property type="protein sequence ID" value="NIJ52221.1"/>
    <property type="molecule type" value="Genomic_DNA"/>
</dbReference>
<evidence type="ECO:0000313" key="2">
    <source>
        <dbReference type="Proteomes" id="UP001179181"/>
    </source>
</evidence>
<dbReference type="Proteomes" id="UP001179181">
    <property type="component" value="Unassembled WGS sequence"/>
</dbReference>
<name>A0ABX0UMB2_9BACT</name>
<reference evidence="1 2" key="1">
    <citation type="submission" date="2020-03" db="EMBL/GenBank/DDBJ databases">
        <title>Genomic Encyclopedia of Type Strains, Phase IV (KMG-IV): sequencing the most valuable type-strain genomes for metagenomic binning, comparative biology and taxonomic classification.</title>
        <authorList>
            <person name="Goeker M."/>
        </authorList>
    </citation>
    <scope>NUCLEOTIDE SEQUENCE [LARGE SCALE GENOMIC DNA]</scope>
    <source>
        <strain evidence="1 2">DSM 102865</strain>
    </source>
</reference>
<keyword evidence="2" id="KW-1185">Reference proteome</keyword>
<evidence type="ECO:0000313" key="1">
    <source>
        <dbReference type="EMBL" id="NIJ52221.1"/>
    </source>
</evidence>
<accession>A0ABX0UMB2</accession>
<organism evidence="1 2">
    <name type="scientific">Dyadobacter arcticus</name>
    <dbReference type="NCBI Taxonomy" id="1078754"/>
    <lineage>
        <taxon>Bacteria</taxon>
        <taxon>Pseudomonadati</taxon>
        <taxon>Bacteroidota</taxon>
        <taxon>Cytophagia</taxon>
        <taxon>Cytophagales</taxon>
        <taxon>Spirosomataceae</taxon>
        <taxon>Dyadobacter</taxon>
    </lineage>
</organism>
<comment type="caution">
    <text evidence="1">The sequence shown here is derived from an EMBL/GenBank/DDBJ whole genome shotgun (WGS) entry which is preliminary data.</text>
</comment>